<comment type="caution">
    <text evidence="1">The sequence shown here is derived from an EMBL/GenBank/DDBJ whole genome shotgun (WGS) entry which is preliminary data.</text>
</comment>
<accession>A0A484FPT1</accession>
<dbReference type="AlphaFoldDB" id="A0A484FPT1"/>
<reference evidence="2" key="2">
    <citation type="journal article" date="2019" name="Mol. Plant Microbe Interact.">
        <title>Genome sequence resources for four phytopathogenic fungi from the Colletotrichum orbiculare species complex.</title>
        <authorList>
            <person name="Gan P."/>
            <person name="Tsushima A."/>
            <person name="Narusaka M."/>
            <person name="Narusaka Y."/>
            <person name="Takano Y."/>
            <person name="Kubo Y."/>
            <person name="Shirasu K."/>
        </authorList>
    </citation>
    <scope>GENOME REANNOTATION</scope>
    <source>
        <strain evidence="2">104-T / ATCC 96160 / CBS 514.97 / LARS 414 / MAFF 240422</strain>
    </source>
</reference>
<protein>
    <submittedName>
        <fullName evidence="1">Uncharacterized protein</fullName>
    </submittedName>
</protein>
<dbReference type="Proteomes" id="UP000014480">
    <property type="component" value="Unassembled WGS sequence"/>
</dbReference>
<organism evidence="1 2">
    <name type="scientific">Colletotrichum orbiculare (strain 104-T / ATCC 96160 / CBS 514.97 / LARS 414 / MAFF 240422)</name>
    <name type="common">Cucumber anthracnose fungus</name>
    <name type="synonym">Colletotrichum lagenarium</name>
    <dbReference type="NCBI Taxonomy" id="1213857"/>
    <lineage>
        <taxon>Eukaryota</taxon>
        <taxon>Fungi</taxon>
        <taxon>Dikarya</taxon>
        <taxon>Ascomycota</taxon>
        <taxon>Pezizomycotina</taxon>
        <taxon>Sordariomycetes</taxon>
        <taxon>Hypocreomycetidae</taxon>
        <taxon>Glomerellales</taxon>
        <taxon>Glomerellaceae</taxon>
        <taxon>Colletotrichum</taxon>
        <taxon>Colletotrichum orbiculare species complex</taxon>
    </lineage>
</organism>
<dbReference type="EMBL" id="AMCV02000020">
    <property type="protein sequence ID" value="TDZ19504.1"/>
    <property type="molecule type" value="Genomic_DNA"/>
</dbReference>
<evidence type="ECO:0000313" key="2">
    <source>
        <dbReference type="Proteomes" id="UP000014480"/>
    </source>
</evidence>
<keyword evidence="2" id="KW-1185">Reference proteome</keyword>
<proteinExistence type="predicted"/>
<gene>
    <name evidence="1" type="ORF">Cob_v007717</name>
</gene>
<reference evidence="2" key="1">
    <citation type="journal article" date="2013" name="New Phytol.">
        <title>Comparative genomic and transcriptomic analyses reveal the hemibiotrophic stage shift of Colletotrichum fungi.</title>
        <authorList>
            <person name="Gan P."/>
            <person name="Ikeda K."/>
            <person name="Irieda H."/>
            <person name="Narusaka M."/>
            <person name="O'Connell R.J."/>
            <person name="Narusaka Y."/>
            <person name="Takano Y."/>
            <person name="Kubo Y."/>
            <person name="Shirasu K."/>
        </authorList>
    </citation>
    <scope>NUCLEOTIDE SEQUENCE [LARGE SCALE GENOMIC DNA]</scope>
    <source>
        <strain evidence="2">104-T / ATCC 96160 / CBS 514.97 / LARS 414 / MAFF 240422</strain>
    </source>
</reference>
<sequence>MCCNRYIILPGFVLPSGLDTRSQSRHVFFPTKRAAIRSGLSICIVACVLDSADRPTSVTYTSSRPAIVPLCRIVGDPIPVFLHPSVSIFRPSLSNLLL</sequence>
<name>A0A484FPT1_COLOR</name>
<evidence type="ECO:0000313" key="1">
    <source>
        <dbReference type="EMBL" id="TDZ19504.1"/>
    </source>
</evidence>